<evidence type="ECO:0000313" key="3">
    <source>
        <dbReference type="EMBL" id="VFJ62370.1"/>
    </source>
</evidence>
<feature type="region of interest" description="Disordered" evidence="1">
    <location>
        <begin position="24"/>
        <end position="46"/>
    </location>
</feature>
<evidence type="ECO:0000256" key="1">
    <source>
        <dbReference type="SAM" id="MobiDB-lite"/>
    </source>
</evidence>
<organism evidence="3">
    <name type="scientific">Candidatus Kentrum sp. DK</name>
    <dbReference type="NCBI Taxonomy" id="2126562"/>
    <lineage>
        <taxon>Bacteria</taxon>
        <taxon>Pseudomonadati</taxon>
        <taxon>Pseudomonadota</taxon>
        <taxon>Gammaproteobacteria</taxon>
        <taxon>Candidatus Kentrum</taxon>
    </lineage>
</organism>
<evidence type="ECO:0008006" key="4">
    <source>
        <dbReference type="Google" id="ProtNLM"/>
    </source>
</evidence>
<gene>
    <name evidence="3" type="ORF">BECKDK2373C_GA0170839_10967</name>
</gene>
<reference evidence="3" key="1">
    <citation type="submission" date="2019-02" db="EMBL/GenBank/DDBJ databases">
        <authorList>
            <person name="Gruber-Vodicka R. H."/>
            <person name="Seah K. B. B."/>
        </authorList>
    </citation>
    <scope>NUCLEOTIDE SEQUENCE</scope>
    <source>
        <strain evidence="3">BECK_DK161</strain>
    </source>
</reference>
<sequence length="211" mass="22116">MATIRYYRCENEYGADPCEYAKENRRIPESEVSPPMDDSTPKCPGKTVSGVPCGQPLVAIAGGGNKFPLPIIGGVASGMVLIGLLIFFLFNVSGTPQIAVSPASLVIPKAGGGAPASASITISNPGDGELVIDKIQANPATFSAAPISLKVEAAGAATLTVRFDSPSTDMTEGILILRHNAANAPARIPLVANRNPWWVYRRLEQSSTILQ</sequence>
<dbReference type="EMBL" id="CAADEY010000096">
    <property type="protein sequence ID" value="VFJ62370.1"/>
    <property type="molecule type" value="Genomic_DNA"/>
</dbReference>
<keyword evidence="2" id="KW-0472">Membrane</keyword>
<dbReference type="Gene3D" id="2.60.40.10">
    <property type="entry name" value="Immunoglobulins"/>
    <property type="match status" value="1"/>
</dbReference>
<evidence type="ECO:0000256" key="2">
    <source>
        <dbReference type="SAM" id="Phobius"/>
    </source>
</evidence>
<accession>A0A450T6A3</accession>
<name>A0A450T6A3_9GAMM</name>
<dbReference type="InterPro" id="IPR013783">
    <property type="entry name" value="Ig-like_fold"/>
</dbReference>
<dbReference type="AlphaFoldDB" id="A0A450T6A3"/>
<keyword evidence="2" id="KW-1133">Transmembrane helix</keyword>
<proteinExistence type="predicted"/>
<feature type="transmembrane region" description="Helical" evidence="2">
    <location>
        <begin position="71"/>
        <end position="90"/>
    </location>
</feature>
<protein>
    <recommendedName>
        <fullName evidence="4">Abnormal spindle-like microcephaly-assoc'd, ASPM-SPD-2-Hydin</fullName>
    </recommendedName>
</protein>
<keyword evidence="2" id="KW-0812">Transmembrane</keyword>